<gene>
    <name evidence="2" type="ORF">HELGO_WM587</name>
</gene>
<sequence length="425" mass="47827">MLCLQSNITKRSKNMKKYIYLLFTALFVISGCETADKIQEKIETEFERLKAQAEQEYERIKDTYSEFTEDEDPRGEKPFTVVYQTDENNKQVLVSTNCAYNATPEYVHFSTQTEASQNIFQAIQNLYSYPTNTLKPYWDTRYINPVSQYISGTTSTQFPDHSQLTGLDARTGQQNITVGTGLSQVDASGSVVQSECVNNQLSVGATLNLYDAPEQSLVYAGIQSTFNYQIHPDNHIQPWNSDGTGNLVTQAHFNAQAYHNYEENIGASISFNIFLYNPKIKKHLNYVIGVYAAGVAWKKEKAGIRFDPTTNIIHVATVVGEESWWSTISPQSLPIQVISNSNPENTETWEEFYRVNIAHQNLLAVLQELKTNPPVEVAGQDFGLTPSDWELTLVAVQYELEEEGGKASLSGSFTGFESYITQNPI</sequence>
<proteinExistence type="predicted"/>
<protein>
    <submittedName>
        <fullName evidence="2">Uncharacterized protein</fullName>
    </submittedName>
</protein>
<dbReference type="EMBL" id="CACVAS010000107">
    <property type="protein sequence ID" value="CAA6819851.1"/>
    <property type="molecule type" value="Genomic_DNA"/>
</dbReference>
<organism evidence="2">
    <name type="scientific">uncultured Sulfurovum sp</name>
    <dbReference type="NCBI Taxonomy" id="269237"/>
    <lineage>
        <taxon>Bacteria</taxon>
        <taxon>Pseudomonadati</taxon>
        <taxon>Campylobacterota</taxon>
        <taxon>Epsilonproteobacteria</taxon>
        <taxon>Campylobacterales</taxon>
        <taxon>Sulfurovaceae</taxon>
        <taxon>Sulfurovum</taxon>
        <taxon>environmental samples</taxon>
    </lineage>
</organism>
<name>A0A6S6T966_9BACT</name>
<evidence type="ECO:0000313" key="2">
    <source>
        <dbReference type="EMBL" id="CAA6819851.1"/>
    </source>
</evidence>
<accession>A0A6S6T966</accession>
<feature type="coiled-coil region" evidence="1">
    <location>
        <begin position="35"/>
        <end position="70"/>
    </location>
</feature>
<keyword evidence="1" id="KW-0175">Coiled coil</keyword>
<dbReference type="AlphaFoldDB" id="A0A6S6T966"/>
<reference evidence="2" key="1">
    <citation type="submission" date="2020-01" db="EMBL/GenBank/DDBJ databases">
        <authorList>
            <person name="Meier V. D."/>
            <person name="Meier V D."/>
        </authorList>
    </citation>
    <scope>NUCLEOTIDE SEQUENCE</scope>
    <source>
        <strain evidence="2">HLG_WM_MAG_01</strain>
    </source>
</reference>
<evidence type="ECO:0000256" key="1">
    <source>
        <dbReference type="SAM" id="Coils"/>
    </source>
</evidence>